<evidence type="ECO:0000313" key="10">
    <source>
        <dbReference type="Proteomes" id="UP000184171"/>
    </source>
</evidence>
<evidence type="ECO:0000256" key="6">
    <source>
        <dbReference type="ARBA" id="ARBA00023136"/>
    </source>
</evidence>
<evidence type="ECO:0000256" key="7">
    <source>
        <dbReference type="ARBA" id="ARBA00023237"/>
    </source>
</evidence>
<dbReference type="GO" id="GO:0015483">
    <property type="term" value="F:long-chain fatty acid transporting porin activity"/>
    <property type="evidence" value="ECO:0007669"/>
    <property type="project" value="TreeGrafter"/>
</dbReference>
<evidence type="ECO:0000313" key="9">
    <source>
        <dbReference type="EMBL" id="SHJ20772.1"/>
    </source>
</evidence>
<dbReference type="Pfam" id="PF03349">
    <property type="entry name" value="Toluene_X"/>
    <property type="match status" value="1"/>
</dbReference>
<evidence type="ECO:0000256" key="1">
    <source>
        <dbReference type="ARBA" id="ARBA00004571"/>
    </source>
</evidence>
<accession>A0A1M6HEY2</accession>
<dbReference type="Gene3D" id="2.40.160.60">
    <property type="entry name" value="Outer membrane protein transport protein (OMPP1/FadL/TodX)"/>
    <property type="match status" value="1"/>
</dbReference>
<evidence type="ECO:0000256" key="2">
    <source>
        <dbReference type="ARBA" id="ARBA00008163"/>
    </source>
</evidence>
<organism evidence="9 10">
    <name type="scientific">Malonomonas rubra DSM 5091</name>
    <dbReference type="NCBI Taxonomy" id="1122189"/>
    <lineage>
        <taxon>Bacteria</taxon>
        <taxon>Pseudomonadati</taxon>
        <taxon>Thermodesulfobacteriota</taxon>
        <taxon>Desulfuromonadia</taxon>
        <taxon>Desulfuromonadales</taxon>
        <taxon>Geopsychrobacteraceae</taxon>
        <taxon>Malonomonas</taxon>
    </lineage>
</organism>
<dbReference type="RefSeq" id="WP_072908059.1">
    <property type="nucleotide sequence ID" value="NZ_FQZT01000005.1"/>
</dbReference>
<protein>
    <submittedName>
        <fullName evidence="9">Long-chain fatty acid transport protein</fullName>
    </submittedName>
</protein>
<evidence type="ECO:0000256" key="8">
    <source>
        <dbReference type="SAM" id="SignalP"/>
    </source>
</evidence>
<feature type="chain" id="PRO_5011957586" evidence="8">
    <location>
        <begin position="25"/>
        <end position="470"/>
    </location>
</feature>
<sequence>MWKKCTAPLIGLGLLLATAGSSFAAGFALIEQSVSGLGNAFAGGAASAEDATTVFFNPAGMMLLEGQEVTSALHVIMPSTKFTAEQAPTNALTGPIRDSNSLPMTAGSSGGDGGVTGIAPNFYYVNRLSEKMAIGLGINAPFGLATKYDKTWIGRYHAVESDVMTININPSIAYRATEKLSIGAGFNAQYIEATLSSMIDFGLKAAILNPALAATPVPSNPNADVFSELNADDWSFGYNLGLLYEFTPETRMGFAYRSKIKHKLEGDAKFNIQNPTWLSNVDPALLAMAQATFVKQGAYGSIELPASASLSYFHQATPELAIMADITWTEWSSFDSLVMNFEGTLADSPSITTENWDDTWRYSIGATYQLNEKLVLRAGVAFDETPISDEHRTPRIPGEDRTWVSLGCGYQFTDKLSMDVAYAHLFVSDSKMEKYATDEGADDEDLARGTVVGEFENAVDIASIQLSYKF</sequence>
<evidence type="ECO:0000256" key="4">
    <source>
        <dbReference type="ARBA" id="ARBA00022692"/>
    </source>
</evidence>
<keyword evidence="10" id="KW-1185">Reference proteome</keyword>
<gene>
    <name evidence="9" type="ORF">SAMN02745165_01812</name>
</gene>
<evidence type="ECO:0000256" key="5">
    <source>
        <dbReference type="ARBA" id="ARBA00022729"/>
    </source>
</evidence>
<dbReference type="InterPro" id="IPR005017">
    <property type="entry name" value="OMPP1/FadL/TodX"/>
</dbReference>
<keyword evidence="6" id="KW-0472">Membrane</keyword>
<dbReference type="AlphaFoldDB" id="A0A1M6HEY2"/>
<keyword evidence="3" id="KW-1134">Transmembrane beta strand</keyword>
<dbReference type="OrthoDB" id="9922at2"/>
<reference evidence="9 10" key="1">
    <citation type="submission" date="2016-11" db="EMBL/GenBank/DDBJ databases">
        <authorList>
            <person name="Jaros S."/>
            <person name="Januszkiewicz K."/>
            <person name="Wedrychowicz H."/>
        </authorList>
    </citation>
    <scope>NUCLEOTIDE SEQUENCE [LARGE SCALE GENOMIC DNA]</scope>
    <source>
        <strain evidence="9 10">DSM 5091</strain>
    </source>
</reference>
<keyword evidence="7" id="KW-0998">Cell outer membrane</keyword>
<keyword evidence="4" id="KW-0812">Transmembrane</keyword>
<name>A0A1M6HEY2_MALRU</name>
<dbReference type="PANTHER" id="PTHR35093">
    <property type="entry name" value="OUTER MEMBRANE PROTEIN NMB0088-RELATED"/>
    <property type="match status" value="1"/>
</dbReference>
<comment type="similarity">
    <text evidence="2">Belongs to the OmpP1/FadL family.</text>
</comment>
<proteinExistence type="inferred from homology"/>
<dbReference type="STRING" id="1122189.SAMN02745165_01812"/>
<dbReference type="EMBL" id="FQZT01000005">
    <property type="protein sequence ID" value="SHJ20772.1"/>
    <property type="molecule type" value="Genomic_DNA"/>
</dbReference>
<keyword evidence="5 8" id="KW-0732">Signal</keyword>
<dbReference type="GO" id="GO:0009279">
    <property type="term" value="C:cell outer membrane"/>
    <property type="evidence" value="ECO:0007669"/>
    <property type="project" value="UniProtKB-SubCell"/>
</dbReference>
<comment type="subcellular location">
    <subcellularLocation>
        <location evidence="1">Cell outer membrane</location>
        <topology evidence="1">Multi-pass membrane protein</topology>
    </subcellularLocation>
</comment>
<feature type="signal peptide" evidence="8">
    <location>
        <begin position="1"/>
        <end position="24"/>
    </location>
</feature>
<dbReference type="Proteomes" id="UP000184171">
    <property type="component" value="Unassembled WGS sequence"/>
</dbReference>
<evidence type="ECO:0000256" key="3">
    <source>
        <dbReference type="ARBA" id="ARBA00022452"/>
    </source>
</evidence>
<dbReference type="SUPFAM" id="SSF56935">
    <property type="entry name" value="Porins"/>
    <property type="match status" value="1"/>
</dbReference>
<dbReference type="PANTHER" id="PTHR35093:SF8">
    <property type="entry name" value="OUTER MEMBRANE PROTEIN NMB0088-RELATED"/>
    <property type="match status" value="1"/>
</dbReference>